<feature type="chain" id="PRO_5009520610" description="Type IX secretion system protein PorV domain-containing protein" evidence="1">
    <location>
        <begin position="22"/>
        <end position="325"/>
    </location>
</feature>
<proteinExistence type="predicted"/>
<dbReference type="Proteomes" id="UP000177230">
    <property type="component" value="Unassembled WGS sequence"/>
</dbReference>
<name>A0A1F5R396_9BACT</name>
<dbReference type="NCBIfam" id="NF033709">
    <property type="entry name" value="PorV_fam"/>
    <property type="match status" value="1"/>
</dbReference>
<comment type="caution">
    <text evidence="3">The sequence shown here is derived from an EMBL/GenBank/DDBJ whole genome shotgun (WGS) entry which is preliminary data.</text>
</comment>
<feature type="domain" description="Type IX secretion system protein PorV" evidence="2">
    <location>
        <begin position="25"/>
        <end position="113"/>
    </location>
</feature>
<evidence type="ECO:0000313" key="4">
    <source>
        <dbReference type="Proteomes" id="UP000177230"/>
    </source>
</evidence>
<evidence type="ECO:0000259" key="2">
    <source>
        <dbReference type="Pfam" id="PF19572"/>
    </source>
</evidence>
<organism evidence="3 4">
    <name type="scientific">Candidatus Edwardsbacteria bacterium GWF2_54_11</name>
    <dbReference type="NCBI Taxonomy" id="1817851"/>
    <lineage>
        <taxon>Bacteria</taxon>
        <taxon>Candidatus Edwardsiibacteriota</taxon>
    </lineage>
</organism>
<keyword evidence="1" id="KW-0732">Signal</keyword>
<dbReference type="InterPro" id="IPR045741">
    <property type="entry name" value="PorV"/>
</dbReference>
<dbReference type="SUPFAM" id="SSF56935">
    <property type="entry name" value="Porins"/>
    <property type="match status" value="1"/>
</dbReference>
<evidence type="ECO:0000256" key="1">
    <source>
        <dbReference type="SAM" id="SignalP"/>
    </source>
</evidence>
<sequence>MIKKIIILTGFILAAALPVRAEDSGFSFLRVPVKALPASLGEATVAMGGDASCILYNPGALPYCNAKKISAGYVNYIADIQIGNVTYIHPLKERSTAGLSLSYLNSGDIKQTTLLDPTGAGLGDFSYSSFVLQASYGRELLKDIYAGASLKGIYDQTLDYSAAGGAVDLGCIYQLDPATVAQKIFMAKKKRNYGTSLKLGLSVNNLGMAAKAFVATKEKMPLTVRAGMEYRPFSDRLVILLAGNKAVDNPFKMNFGTELNFMKHLSLRLGYNGSLGNIQNGSDLDDFAGLGAGFGIRYKKYSIDYAYTPFPGLGHPMRLDLSLEI</sequence>
<evidence type="ECO:0000313" key="3">
    <source>
        <dbReference type="EMBL" id="OGF08938.1"/>
    </source>
</evidence>
<gene>
    <name evidence="3" type="ORF">A2024_01580</name>
</gene>
<feature type="signal peptide" evidence="1">
    <location>
        <begin position="1"/>
        <end position="21"/>
    </location>
</feature>
<dbReference type="EMBL" id="MFFM01000046">
    <property type="protein sequence ID" value="OGF08938.1"/>
    <property type="molecule type" value="Genomic_DNA"/>
</dbReference>
<dbReference type="AlphaFoldDB" id="A0A1F5R396"/>
<dbReference type="Gene3D" id="2.40.160.60">
    <property type="entry name" value="Outer membrane protein transport protein (OMPP1/FadL/TodX)"/>
    <property type="match status" value="1"/>
</dbReference>
<reference evidence="3 4" key="1">
    <citation type="journal article" date="2016" name="Nat. Commun.">
        <title>Thousands of microbial genomes shed light on interconnected biogeochemical processes in an aquifer system.</title>
        <authorList>
            <person name="Anantharaman K."/>
            <person name="Brown C.T."/>
            <person name="Hug L.A."/>
            <person name="Sharon I."/>
            <person name="Castelle C.J."/>
            <person name="Probst A.J."/>
            <person name="Thomas B.C."/>
            <person name="Singh A."/>
            <person name="Wilkins M.J."/>
            <person name="Karaoz U."/>
            <person name="Brodie E.L."/>
            <person name="Williams K.H."/>
            <person name="Hubbard S.S."/>
            <person name="Banfield J.F."/>
        </authorList>
    </citation>
    <scope>NUCLEOTIDE SEQUENCE [LARGE SCALE GENOMIC DNA]</scope>
</reference>
<accession>A0A1F5R396</accession>
<protein>
    <recommendedName>
        <fullName evidence="2">Type IX secretion system protein PorV domain-containing protein</fullName>
    </recommendedName>
</protein>
<dbReference type="Pfam" id="PF19572">
    <property type="entry name" value="PorV"/>
    <property type="match status" value="1"/>
</dbReference>